<dbReference type="InterPro" id="IPR036188">
    <property type="entry name" value="FAD/NAD-bd_sf"/>
</dbReference>
<sequence length="400" mass="43105">MGYHGQGARATDVAIVGAGASGLSLAWRLCGLPAAVRPHVTLLDAPAGPHRPPERTWCYWEEPGGEFDSALTTSWGRLRVRAHDGATVPVHPAPLRYKMLRSPAFAAFVRPRLESHPGLRRLVADVGEVTDVPGGALVRGIAEDGRALAVRARWVFDSRPPPRPPRARTRLVQHFRGLLVRTPAAVFDPGVADLMDFRTPQPATGLSFGYLLPCSRTEALVEYTEFSPAVLDDAGYQAALTGYARDVLGLRAYEVTGAEEGVIPMTDGHFPRRAGASVFRIGTAGGATRPSTGYTFAAIQRQTRHIAAALARGRTPLPPRAYPRRALAMDAVLLRALHSGRLDGPAFFTGLFGAVPGRRLLRFLDGSSTPAEEVALGLRTPVRPMLHTVAELPLLRRTPT</sequence>
<dbReference type="OrthoDB" id="24355at2"/>
<protein>
    <submittedName>
        <fullName evidence="1">Lycopene cyclase</fullName>
    </submittedName>
</protein>
<accession>A0A367F4N5</accession>
<name>A0A367F4N5_9ACTN</name>
<gene>
    <name evidence="1" type="ORF">DQ392_01675</name>
</gene>
<organism evidence="1 2">
    <name type="scientific">Streptomyces reniochalinae</name>
    <dbReference type="NCBI Taxonomy" id="2250578"/>
    <lineage>
        <taxon>Bacteria</taxon>
        <taxon>Bacillati</taxon>
        <taxon>Actinomycetota</taxon>
        <taxon>Actinomycetes</taxon>
        <taxon>Kitasatosporales</taxon>
        <taxon>Streptomycetaceae</taxon>
        <taxon>Streptomyces</taxon>
    </lineage>
</organism>
<dbReference type="Pfam" id="PF05834">
    <property type="entry name" value="Lycopene_cycl"/>
    <property type="match status" value="1"/>
</dbReference>
<dbReference type="SUPFAM" id="SSF51905">
    <property type="entry name" value="FAD/NAD(P)-binding domain"/>
    <property type="match status" value="1"/>
</dbReference>
<dbReference type="RefSeq" id="WP_114013635.1">
    <property type="nucleotide sequence ID" value="NZ_QOIM01000018.1"/>
</dbReference>
<evidence type="ECO:0000313" key="2">
    <source>
        <dbReference type="Proteomes" id="UP000253507"/>
    </source>
</evidence>
<reference evidence="1 2" key="1">
    <citation type="submission" date="2018-06" db="EMBL/GenBank/DDBJ databases">
        <title>Streptomyces reniochalinae sp. nov. and Streptomyces diacarnus sp. nov. from marine sponges.</title>
        <authorList>
            <person name="Li L."/>
        </authorList>
    </citation>
    <scope>NUCLEOTIDE SEQUENCE [LARGE SCALE GENOMIC DNA]</scope>
    <source>
        <strain evidence="1 2">LHW50302</strain>
    </source>
</reference>
<proteinExistence type="predicted"/>
<evidence type="ECO:0000313" key="1">
    <source>
        <dbReference type="EMBL" id="RCG25241.1"/>
    </source>
</evidence>
<dbReference type="EMBL" id="QOIM01000018">
    <property type="protein sequence ID" value="RCG25241.1"/>
    <property type="molecule type" value="Genomic_DNA"/>
</dbReference>
<keyword evidence="2" id="KW-1185">Reference proteome</keyword>
<dbReference type="Proteomes" id="UP000253507">
    <property type="component" value="Unassembled WGS sequence"/>
</dbReference>
<dbReference type="AlphaFoldDB" id="A0A367F4N5"/>
<comment type="caution">
    <text evidence="1">The sequence shown here is derived from an EMBL/GenBank/DDBJ whole genome shotgun (WGS) entry which is preliminary data.</text>
</comment>